<evidence type="ECO:0000259" key="5">
    <source>
        <dbReference type="PROSITE" id="PS50894"/>
    </source>
</evidence>
<evidence type="ECO:0000313" key="6">
    <source>
        <dbReference type="EMBL" id="ASU23562.1"/>
    </source>
</evidence>
<gene>
    <name evidence="6" type="ORF">CCZ37_08800</name>
</gene>
<keyword evidence="4" id="KW-0812">Transmembrane</keyword>
<dbReference type="SUPFAM" id="SSF47226">
    <property type="entry name" value="Histidine-containing phosphotransfer domain, HPT domain"/>
    <property type="match status" value="1"/>
</dbReference>
<dbReference type="GO" id="GO:0000160">
    <property type="term" value="P:phosphorelay signal transduction system"/>
    <property type="evidence" value="ECO:0007669"/>
    <property type="project" value="UniProtKB-KW"/>
</dbReference>
<dbReference type="Gene3D" id="1.20.120.160">
    <property type="entry name" value="HPT domain"/>
    <property type="match status" value="1"/>
</dbReference>
<feature type="domain" description="HPt" evidence="5">
    <location>
        <begin position="300"/>
        <end position="398"/>
    </location>
</feature>
<dbReference type="PROSITE" id="PS50894">
    <property type="entry name" value="HPT"/>
    <property type="match status" value="1"/>
</dbReference>
<feature type="compositionally biased region" description="Polar residues" evidence="3">
    <location>
        <begin position="264"/>
        <end position="280"/>
    </location>
</feature>
<feature type="transmembrane region" description="Helical" evidence="4">
    <location>
        <begin position="219"/>
        <end position="240"/>
    </location>
</feature>
<feature type="region of interest" description="Disordered" evidence="3">
    <location>
        <begin position="253"/>
        <end position="282"/>
    </location>
</feature>
<keyword evidence="7" id="KW-1185">Reference proteome</keyword>
<evidence type="ECO:0000256" key="1">
    <source>
        <dbReference type="ARBA" id="ARBA00023012"/>
    </source>
</evidence>
<dbReference type="Pfam" id="PF01627">
    <property type="entry name" value="Hpt"/>
    <property type="match status" value="1"/>
</dbReference>
<feature type="modified residue" description="Phosphohistidine" evidence="2">
    <location>
        <position position="339"/>
    </location>
</feature>
<sequence length="398" mass="45339">MILFGWLVSVSLVFWQSHLSYQAMHSVKELHYGIEELKSSLYFKEPYRSTRANDIALNVQLLYSLRLQLEVEQRDFSWRPDIQQLLHMTDRYIGLTKSYLSVKLNIQPLVERLQVLRDNPANSEQLKQMYVVLGAYVFEAMFSDTEQNPEIYRALDKLYVDGQSLPAIQKKELEQTLAQASDLLNQYAQGARLVDNLINHSIYKQLTHVENQYHRLLNIYAYLITGLSGGVILLLGWLIFRSSVLTRSHVNKVPSAAKDDESSEMNPSRVFSTEEPQVETSDLSDDLSIDIESMLITLNGDVGSVTLLLSVFIQDHQHDVAELKRLVHSDLEAAQRRAHSLKGVAGNLGCRSLKQIASEIELRLSQKQRPTESQLGILTTQLAAAISSAQHYLDQRKR</sequence>
<dbReference type="AlphaFoldDB" id="A0A223N102"/>
<dbReference type="GO" id="GO:0004672">
    <property type="term" value="F:protein kinase activity"/>
    <property type="evidence" value="ECO:0007669"/>
    <property type="project" value="UniProtKB-ARBA"/>
</dbReference>
<keyword evidence="2" id="KW-0597">Phosphoprotein</keyword>
<evidence type="ECO:0000256" key="3">
    <source>
        <dbReference type="SAM" id="MobiDB-lite"/>
    </source>
</evidence>
<proteinExistence type="predicted"/>
<dbReference type="RefSeq" id="WP_094500826.1">
    <property type="nucleotide sequence ID" value="NZ_CAWNHI010000001.1"/>
</dbReference>
<keyword evidence="4" id="KW-1133">Transmembrane helix</keyword>
<dbReference type="InterPro" id="IPR008207">
    <property type="entry name" value="Sig_transdc_His_kin_Hpt_dom"/>
</dbReference>
<reference evidence="6 7" key="1">
    <citation type="submission" date="2017-08" db="EMBL/GenBank/DDBJ databases">
        <title>The Vibrio qinghaiensis sp.-Q67 is a luminous bacteria isolated firstly from Qinghai lake, Qinghai province, China, which has been proved to be very sensitive to detect environmental and food pollutants. Therefore, complete genome analysis of V. qinghaiensis sp.-Q67 highlights the potential application of this strain on detection of hazards in the contaminated environments.</title>
        <authorList>
            <person name="Gong L."/>
        </authorList>
    </citation>
    <scope>NUCLEOTIDE SEQUENCE [LARGE SCALE GENOMIC DNA]</scope>
    <source>
        <strain evidence="6 7">Q67</strain>
    </source>
</reference>
<dbReference type="Proteomes" id="UP000215148">
    <property type="component" value="Chromosome 1"/>
</dbReference>
<dbReference type="CDD" id="cd00088">
    <property type="entry name" value="HPT"/>
    <property type="match status" value="1"/>
</dbReference>
<evidence type="ECO:0000313" key="7">
    <source>
        <dbReference type="Proteomes" id="UP000215148"/>
    </source>
</evidence>
<name>A0A223N102_9VIBR</name>
<keyword evidence="1" id="KW-0902">Two-component regulatory system</keyword>
<dbReference type="KEGG" id="vqi:CCZ37_08800"/>
<keyword evidence="4" id="KW-0472">Membrane</keyword>
<organism evidence="6 7">
    <name type="scientific">Vibrio qinghaiensis</name>
    <dbReference type="NCBI Taxonomy" id="2025808"/>
    <lineage>
        <taxon>Bacteria</taxon>
        <taxon>Pseudomonadati</taxon>
        <taxon>Pseudomonadota</taxon>
        <taxon>Gammaproteobacteria</taxon>
        <taxon>Vibrionales</taxon>
        <taxon>Vibrionaceae</taxon>
        <taxon>Vibrio</taxon>
    </lineage>
</organism>
<dbReference type="EMBL" id="CP022741">
    <property type="protein sequence ID" value="ASU23562.1"/>
    <property type="molecule type" value="Genomic_DNA"/>
</dbReference>
<evidence type="ECO:0000256" key="2">
    <source>
        <dbReference type="PROSITE-ProRule" id="PRU00110"/>
    </source>
</evidence>
<accession>A0A223N102</accession>
<evidence type="ECO:0000256" key="4">
    <source>
        <dbReference type="SAM" id="Phobius"/>
    </source>
</evidence>
<dbReference type="InterPro" id="IPR036641">
    <property type="entry name" value="HPT_dom_sf"/>
</dbReference>
<protein>
    <recommendedName>
        <fullName evidence="5">HPt domain-containing protein</fullName>
    </recommendedName>
</protein>